<dbReference type="GO" id="GO:0016787">
    <property type="term" value="F:hydrolase activity"/>
    <property type="evidence" value="ECO:0007669"/>
    <property type="project" value="UniProtKB-KW"/>
</dbReference>
<organism evidence="5 6">
    <name type="scientific">Kribbella caucasensis</name>
    <dbReference type="NCBI Taxonomy" id="2512215"/>
    <lineage>
        <taxon>Bacteria</taxon>
        <taxon>Bacillati</taxon>
        <taxon>Actinomycetota</taxon>
        <taxon>Actinomycetes</taxon>
        <taxon>Propionibacteriales</taxon>
        <taxon>Kribbellaceae</taxon>
        <taxon>Kribbella</taxon>
    </lineage>
</organism>
<name>A0A4R6J3Z8_9ACTN</name>
<gene>
    <name evidence="5" type="ORF">EV643_14511</name>
</gene>
<evidence type="ECO:0000256" key="2">
    <source>
        <dbReference type="ARBA" id="ARBA00022801"/>
    </source>
</evidence>
<protein>
    <submittedName>
        <fullName evidence="5">Lysophospholipase L1-like esterase</fullName>
    </submittedName>
</protein>
<feature type="domain" description="SGNH hydrolase-type esterase" evidence="4">
    <location>
        <begin position="47"/>
        <end position="239"/>
    </location>
</feature>
<dbReference type="Proteomes" id="UP000295388">
    <property type="component" value="Unassembled WGS sequence"/>
</dbReference>
<feature type="signal peptide" evidence="3">
    <location>
        <begin position="1"/>
        <end position="31"/>
    </location>
</feature>
<reference evidence="5 6" key="1">
    <citation type="submission" date="2019-03" db="EMBL/GenBank/DDBJ databases">
        <title>Genomic Encyclopedia of Type Strains, Phase III (KMG-III): the genomes of soil and plant-associated and newly described type strains.</title>
        <authorList>
            <person name="Whitman W."/>
        </authorList>
    </citation>
    <scope>NUCLEOTIDE SEQUENCE [LARGE SCALE GENOMIC DNA]</scope>
    <source>
        <strain evidence="5 6">VKM Ac-2527</strain>
    </source>
</reference>
<dbReference type="PANTHER" id="PTHR43695">
    <property type="entry name" value="PUTATIVE (AFU_ORTHOLOGUE AFUA_2G17250)-RELATED"/>
    <property type="match status" value="1"/>
</dbReference>
<keyword evidence="3" id="KW-0732">Signal</keyword>
<comment type="caution">
    <text evidence="5">The sequence shown here is derived from an EMBL/GenBank/DDBJ whole genome shotgun (WGS) entry which is preliminary data.</text>
</comment>
<evidence type="ECO:0000259" key="4">
    <source>
        <dbReference type="Pfam" id="PF13472"/>
    </source>
</evidence>
<dbReference type="CDD" id="cd01821">
    <property type="entry name" value="Rhamnogalacturan_acetylesterase_like"/>
    <property type="match status" value="1"/>
</dbReference>
<evidence type="ECO:0000256" key="3">
    <source>
        <dbReference type="SAM" id="SignalP"/>
    </source>
</evidence>
<evidence type="ECO:0000256" key="1">
    <source>
        <dbReference type="ARBA" id="ARBA00008668"/>
    </source>
</evidence>
<dbReference type="InterPro" id="IPR013830">
    <property type="entry name" value="SGNH_hydro"/>
</dbReference>
<dbReference type="InterPro" id="IPR037459">
    <property type="entry name" value="RhgT-like"/>
</dbReference>
<dbReference type="EMBL" id="SNWQ01000045">
    <property type="protein sequence ID" value="TDO29667.1"/>
    <property type="molecule type" value="Genomic_DNA"/>
</dbReference>
<dbReference type="PANTHER" id="PTHR43695:SF1">
    <property type="entry name" value="RHAMNOGALACTURONAN ACETYLESTERASE"/>
    <property type="match status" value="1"/>
</dbReference>
<proteinExistence type="inferred from homology"/>
<feature type="chain" id="PRO_5020921644" evidence="3">
    <location>
        <begin position="32"/>
        <end position="282"/>
    </location>
</feature>
<evidence type="ECO:0000313" key="6">
    <source>
        <dbReference type="Proteomes" id="UP000295388"/>
    </source>
</evidence>
<evidence type="ECO:0000313" key="5">
    <source>
        <dbReference type="EMBL" id="TDO29667.1"/>
    </source>
</evidence>
<dbReference type="Gene3D" id="3.40.50.1110">
    <property type="entry name" value="SGNH hydrolase"/>
    <property type="match status" value="1"/>
</dbReference>
<dbReference type="RefSeq" id="WP_202870043.1">
    <property type="nucleotide sequence ID" value="NZ_SNWQ01000045.1"/>
</dbReference>
<comment type="similarity">
    <text evidence="1">Belongs to the 'GDSL' lipolytic enzyme family.</text>
</comment>
<sequence>MRFQRDLVRRWIPLVLTSAMAVVGAAGPASALSARPDSERPFTVFVAGDSTASVYAAAEAPRTGWGQALPLFLNHDVRVVDEAISGASSKSFIALGGLSRIASKIGPGDYLLISFGHNDEKITDPDRGTDPYTTFQDYLTQYVETARAHGATPVLVTSVERRRFSGDTAVPSHGEYPAAMKKLGQSLSVDVIDLSALSMNLWQELGPERTKDHFLWLARGENPNYPEGISDNTHFRARGAIEVARIVAARLKTQQILHPNAVNRLGDMIDESAIAWPDERPT</sequence>
<dbReference type="Pfam" id="PF13472">
    <property type="entry name" value="Lipase_GDSL_2"/>
    <property type="match status" value="1"/>
</dbReference>
<dbReference type="SUPFAM" id="SSF52266">
    <property type="entry name" value="SGNH hydrolase"/>
    <property type="match status" value="1"/>
</dbReference>
<dbReference type="InterPro" id="IPR036514">
    <property type="entry name" value="SGNH_hydro_sf"/>
</dbReference>
<accession>A0A4R6J3Z8</accession>
<keyword evidence="2" id="KW-0378">Hydrolase</keyword>
<keyword evidence="6" id="KW-1185">Reference proteome</keyword>
<dbReference type="AlphaFoldDB" id="A0A4R6J3Z8"/>